<evidence type="ECO:0000313" key="15">
    <source>
        <dbReference type="Proteomes" id="UP001303160"/>
    </source>
</evidence>
<gene>
    <name evidence="14" type="ORF">QBC40DRAFT_282153</name>
</gene>
<dbReference type="Pfam" id="PF01180">
    <property type="entry name" value="DHO_dh"/>
    <property type="match status" value="1"/>
</dbReference>
<protein>
    <recommendedName>
        <fullName evidence="5 11">Dihydroorotate dehydrogenase (fumarate)</fullName>
        <ecNumber evidence="11">1.3.98.1</ecNumber>
    </recommendedName>
    <alternativeName>
        <fullName evidence="11">Dihydroorotate oxidase</fullName>
    </alternativeName>
</protein>
<comment type="subunit">
    <text evidence="11">Homodimer.</text>
</comment>
<evidence type="ECO:0000256" key="5">
    <source>
        <dbReference type="ARBA" id="ARBA00021374"/>
    </source>
</evidence>
<comment type="function">
    <text evidence="11">Catalyzes the conversion of dihydroorotate to orotate with fumarate as the electron acceptor.</text>
</comment>
<evidence type="ECO:0000256" key="9">
    <source>
        <dbReference type="ARBA" id="ARBA00022975"/>
    </source>
</evidence>
<evidence type="ECO:0000259" key="13">
    <source>
        <dbReference type="Pfam" id="PF01180"/>
    </source>
</evidence>
<evidence type="ECO:0000256" key="1">
    <source>
        <dbReference type="ARBA" id="ARBA00001917"/>
    </source>
</evidence>
<dbReference type="PANTHER" id="PTHR48109">
    <property type="entry name" value="DIHYDROOROTATE DEHYDROGENASE (QUINONE), MITOCHONDRIAL-RELATED"/>
    <property type="match status" value="1"/>
</dbReference>
<dbReference type="EMBL" id="MU863933">
    <property type="protein sequence ID" value="KAK4199390.1"/>
    <property type="molecule type" value="Genomic_DNA"/>
</dbReference>
<reference evidence="14" key="1">
    <citation type="journal article" date="2023" name="Mol. Phylogenet. Evol.">
        <title>Genome-scale phylogeny and comparative genomics of the fungal order Sordariales.</title>
        <authorList>
            <person name="Hensen N."/>
            <person name="Bonometti L."/>
            <person name="Westerberg I."/>
            <person name="Brannstrom I.O."/>
            <person name="Guillou S."/>
            <person name="Cros-Aarteil S."/>
            <person name="Calhoun S."/>
            <person name="Haridas S."/>
            <person name="Kuo A."/>
            <person name="Mondo S."/>
            <person name="Pangilinan J."/>
            <person name="Riley R."/>
            <person name="LaButti K."/>
            <person name="Andreopoulos B."/>
            <person name="Lipzen A."/>
            <person name="Chen C."/>
            <person name="Yan M."/>
            <person name="Daum C."/>
            <person name="Ng V."/>
            <person name="Clum A."/>
            <person name="Steindorff A."/>
            <person name="Ohm R.A."/>
            <person name="Martin F."/>
            <person name="Silar P."/>
            <person name="Natvig D.O."/>
            <person name="Lalanne C."/>
            <person name="Gautier V."/>
            <person name="Ament-Velasquez S.L."/>
            <person name="Kruys A."/>
            <person name="Hutchinson M.I."/>
            <person name="Powell A.J."/>
            <person name="Barry K."/>
            <person name="Miller A.N."/>
            <person name="Grigoriev I.V."/>
            <person name="Debuchy R."/>
            <person name="Gladieux P."/>
            <person name="Hiltunen Thoren M."/>
            <person name="Johannesson H."/>
        </authorList>
    </citation>
    <scope>NUCLEOTIDE SEQUENCE</scope>
    <source>
        <strain evidence="14">CBS 315.58</strain>
    </source>
</reference>
<comment type="similarity">
    <text evidence="4 11">Belongs to the dihydroorotate dehydrogenase family. Type 1 subfamily.</text>
</comment>
<dbReference type="InterPro" id="IPR023359">
    <property type="entry name" value="Dihydro_DH_chainA_dom2"/>
</dbReference>
<comment type="caution">
    <text evidence="14">The sequence shown here is derived from an EMBL/GenBank/DDBJ whole genome shotgun (WGS) entry which is preliminary data.</text>
</comment>
<sequence>MSGLPPPIKISPPLTNSANPWASTYDDLESLYLCPSTGAVTTRTATLDGFKHDDAVHRYTFFDPSTHNSPESTNPTPQEASKAPSQTASLNTLGYSPHALIHYMQWIYKLHYAHAKSHPSKPFIISVTGSPGEIMDCYKCIAGYLSELVTAGQIYMEINLSCPNIPHKPPPAYSKAALVEYLRCVGFAMKDSLNPDAPSVPFGIKTPPYTHSSEYHELISALEEAGDQVSFITCTNTLGSCLVLSPDGNAVLPGNGIGGMAGAALHPLALGNAATIRRMLDEREALKHITVIGIGGVEDEKGYKRMRAAGAGVVGIGTALGVKGLEVFSGIEEGLRGQW</sequence>
<evidence type="ECO:0000256" key="7">
    <source>
        <dbReference type="ARBA" id="ARBA00022630"/>
    </source>
</evidence>
<name>A0AAN7AVV6_9PEZI</name>
<evidence type="ECO:0000256" key="11">
    <source>
        <dbReference type="RuleBase" id="RU364042"/>
    </source>
</evidence>
<dbReference type="InterPro" id="IPR050074">
    <property type="entry name" value="DHO_dehydrogenase"/>
</dbReference>
<evidence type="ECO:0000256" key="10">
    <source>
        <dbReference type="ARBA" id="ARBA00023002"/>
    </source>
</evidence>
<feature type="compositionally biased region" description="Polar residues" evidence="12">
    <location>
        <begin position="63"/>
        <end position="88"/>
    </location>
</feature>
<dbReference type="InterPro" id="IPR013785">
    <property type="entry name" value="Aldolase_TIM"/>
</dbReference>
<dbReference type="Proteomes" id="UP001303160">
    <property type="component" value="Unassembled WGS sequence"/>
</dbReference>
<dbReference type="GO" id="GO:0006207">
    <property type="term" value="P:'de novo' pyrimidine nucleobase biosynthetic process"/>
    <property type="evidence" value="ECO:0007669"/>
    <property type="project" value="TreeGrafter"/>
</dbReference>
<keyword evidence="8 11" id="KW-0288">FMN</keyword>
<keyword evidence="9 11" id="KW-0665">Pyrimidine biosynthesis</keyword>
<evidence type="ECO:0000256" key="4">
    <source>
        <dbReference type="ARBA" id="ARBA00008008"/>
    </source>
</evidence>
<evidence type="ECO:0000313" key="14">
    <source>
        <dbReference type="EMBL" id="KAK4199390.1"/>
    </source>
</evidence>
<dbReference type="Gene3D" id="2.30.26.10">
    <property type="entry name" value="Dihydroorotate Dehydrogenase A, chain A, domain 2"/>
    <property type="match status" value="1"/>
</dbReference>
<reference evidence="14" key="2">
    <citation type="submission" date="2023-05" db="EMBL/GenBank/DDBJ databases">
        <authorList>
            <consortium name="Lawrence Berkeley National Laboratory"/>
            <person name="Steindorff A."/>
            <person name="Hensen N."/>
            <person name="Bonometti L."/>
            <person name="Westerberg I."/>
            <person name="Brannstrom I.O."/>
            <person name="Guillou S."/>
            <person name="Cros-Aarteil S."/>
            <person name="Calhoun S."/>
            <person name="Haridas S."/>
            <person name="Kuo A."/>
            <person name="Mondo S."/>
            <person name="Pangilinan J."/>
            <person name="Riley R."/>
            <person name="Labutti K."/>
            <person name="Andreopoulos B."/>
            <person name="Lipzen A."/>
            <person name="Chen C."/>
            <person name="Yanf M."/>
            <person name="Daum C."/>
            <person name="Ng V."/>
            <person name="Clum A."/>
            <person name="Ohm R."/>
            <person name="Martin F."/>
            <person name="Silar P."/>
            <person name="Natvig D."/>
            <person name="Lalanne C."/>
            <person name="Gautier V."/>
            <person name="Ament-Velasquez S.L."/>
            <person name="Kruys A."/>
            <person name="Hutchinson M.I."/>
            <person name="Powell A.J."/>
            <person name="Barry K."/>
            <person name="Miller A.N."/>
            <person name="Grigoriev I.V."/>
            <person name="Debuchy R."/>
            <person name="Gladieux P."/>
            <person name="Thoren M.H."/>
            <person name="Johannesson H."/>
        </authorList>
    </citation>
    <scope>NUCLEOTIDE SEQUENCE</scope>
    <source>
        <strain evidence="14">CBS 315.58</strain>
    </source>
</reference>
<keyword evidence="7 11" id="KW-0285">Flavoprotein</keyword>
<comment type="subcellular location">
    <subcellularLocation>
        <location evidence="2 11">Cytoplasm</location>
    </subcellularLocation>
</comment>
<feature type="region of interest" description="Disordered" evidence="12">
    <location>
        <begin position="61"/>
        <end position="88"/>
    </location>
</feature>
<evidence type="ECO:0000256" key="6">
    <source>
        <dbReference type="ARBA" id="ARBA00022490"/>
    </source>
</evidence>
<comment type="catalytic activity">
    <reaction evidence="11">
        <text>(S)-dihydroorotate + fumarate = orotate + succinate</text>
        <dbReference type="Rhea" id="RHEA:30059"/>
        <dbReference type="ChEBI" id="CHEBI:29806"/>
        <dbReference type="ChEBI" id="CHEBI:30031"/>
        <dbReference type="ChEBI" id="CHEBI:30839"/>
        <dbReference type="ChEBI" id="CHEBI:30864"/>
        <dbReference type="EC" id="1.3.98.1"/>
    </reaction>
</comment>
<feature type="domain" description="Dihydroorotate dehydrogenase catalytic" evidence="13">
    <location>
        <begin position="67"/>
        <end position="336"/>
    </location>
</feature>
<comment type="pathway">
    <text evidence="3 11">Pyrimidine metabolism; UMP biosynthesis via de novo pathway.</text>
</comment>
<organism evidence="14 15">
    <name type="scientific">Triangularia verruculosa</name>
    <dbReference type="NCBI Taxonomy" id="2587418"/>
    <lineage>
        <taxon>Eukaryota</taxon>
        <taxon>Fungi</taxon>
        <taxon>Dikarya</taxon>
        <taxon>Ascomycota</taxon>
        <taxon>Pezizomycotina</taxon>
        <taxon>Sordariomycetes</taxon>
        <taxon>Sordariomycetidae</taxon>
        <taxon>Sordariales</taxon>
        <taxon>Podosporaceae</taxon>
        <taxon>Triangularia</taxon>
    </lineage>
</organism>
<dbReference type="GO" id="GO:0005737">
    <property type="term" value="C:cytoplasm"/>
    <property type="evidence" value="ECO:0007669"/>
    <property type="project" value="UniProtKB-SubCell"/>
</dbReference>
<dbReference type="GO" id="GO:0006221">
    <property type="term" value="P:pyrimidine nucleotide biosynthetic process"/>
    <property type="evidence" value="ECO:0007669"/>
    <property type="project" value="UniProtKB-KW"/>
</dbReference>
<dbReference type="EC" id="1.3.98.1" evidence="11"/>
<dbReference type="AlphaFoldDB" id="A0AAN7AVV6"/>
<accession>A0AAN7AVV6</accession>
<evidence type="ECO:0000256" key="3">
    <source>
        <dbReference type="ARBA" id="ARBA00004725"/>
    </source>
</evidence>
<evidence type="ECO:0000256" key="2">
    <source>
        <dbReference type="ARBA" id="ARBA00004496"/>
    </source>
</evidence>
<dbReference type="InterPro" id="IPR033886">
    <property type="entry name" value="DHOD_1A"/>
</dbReference>
<dbReference type="SUPFAM" id="SSF51395">
    <property type="entry name" value="FMN-linked oxidoreductases"/>
    <property type="match status" value="1"/>
</dbReference>
<proteinExistence type="inferred from homology"/>
<keyword evidence="15" id="KW-1185">Reference proteome</keyword>
<dbReference type="PANTHER" id="PTHR48109:SF1">
    <property type="entry name" value="DIHYDROOROTATE DEHYDROGENASE (FUMARATE)"/>
    <property type="match status" value="1"/>
</dbReference>
<evidence type="ECO:0000256" key="12">
    <source>
        <dbReference type="SAM" id="MobiDB-lite"/>
    </source>
</evidence>
<dbReference type="CDD" id="cd04741">
    <property type="entry name" value="DHOD_1A_like"/>
    <property type="match status" value="1"/>
</dbReference>
<keyword evidence="10 11" id="KW-0560">Oxidoreductase</keyword>
<dbReference type="GO" id="GO:1990663">
    <property type="term" value="F:dihydroorotate dehydrogenase (fumarate) activity"/>
    <property type="evidence" value="ECO:0007669"/>
    <property type="project" value="UniProtKB-EC"/>
</dbReference>
<evidence type="ECO:0000256" key="8">
    <source>
        <dbReference type="ARBA" id="ARBA00022643"/>
    </source>
</evidence>
<keyword evidence="6 11" id="KW-0963">Cytoplasm</keyword>
<dbReference type="Gene3D" id="3.20.20.70">
    <property type="entry name" value="Aldolase class I"/>
    <property type="match status" value="1"/>
</dbReference>
<comment type="cofactor">
    <cofactor evidence="1 11">
        <name>FMN</name>
        <dbReference type="ChEBI" id="CHEBI:58210"/>
    </cofactor>
</comment>
<dbReference type="InterPro" id="IPR005720">
    <property type="entry name" value="Dihydroorotate_DH_cat"/>
</dbReference>